<sequence>MKNKRTAAKIAAAALMLSAIASPMAANAATVATAPLSKAYTAALTAAGEGGPALAVSASAAKEAVRISLSDPLALAKQYAPDTVPAWEQTLAAYDKLRKDTLTFTAISPAKGAGDAIFKVDGVDAGKAVTVTAPEGGIVNGQFKVEGKPVTGTAALSSIALKRVISDDGKFVTVTDDEGNVVFKAPNAGDGKPVFTTSAAGSALGVSVSFSAAAKAEPAVQSGDLLKAVGPISLTKGADAAGTIAITKEDGDGKAAFTLRAAGPIDDPFFNGQIALSKAADAKDAEAIKAALSKLLDLYKAEIVKLQQAE</sequence>
<dbReference type="RefSeq" id="WP_161701079.1">
    <property type="nucleotide sequence ID" value="NZ_JAAAMU010000011.1"/>
</dbReference>
<keyword evidence="1" id="KW-0175">Coiled coil</keyword>
<protein>
    <submittedName>
        <fullName evidence="3">Uncharacterized protein</fullName>
    </submittedName>
</protein>
<feature type="chain" id="PRO_5031357457" evidence="2">
    <location>
        <begin position="29"/>
        <end position="310"/>
    </location>
</feature>
<name>A0A7X4YRL5_9BACL</name>
<evidence type="ECO:0000313" key="3">
    <source>
        <dbReference type="EMBL" id="NBC71270.1"/>
    </source>
</evidence>
<keyword evidence="2" id="KW-0732">Signal</keyword>
<feature type="coiled-coil region" evidence="1">
    <location>
        <begin position="282"/>
        <end position="309"/>
    </location>
</feature>
<reference evidence="3 4" key="1">
    <citation type="submission" date="2020-01" db="EMBL/GenBank/DDBJ databases">
        <title>Paenibacillus soybeanensis sp. nov. isolated from the nodules of soybean (Glycine max(L.) Merr).</title>
        <authorList>
            <person name="Wang H."/>
        </authorList>
    </citation>
    <scope>NUCLEOTIDE SEQUENCE [LARGE SCALE GENOMIC DNA]</scope>
    <source>
        <strain evidence="3 4">DSM 23054</strain>
    </source>
</reference>
<feature type="signal peptide" evidence="2">
    <location>
        <begin position="1"/>
        <end position="28"/>
    </location>
</feature>
<evidence type="ECO:0000256" key="1">
    <source>
        <dbReference type="SAM" id="Coils"/>
    </source>
</evidence>
<proteinExistence type="predicted"/>
<comment type="caution">
    <text evidence="3">The sequence shown here is derived from an EMBL/GenBank/DDBJ whole genome shotgun (WGS) entry which is preliminary data.</text>
</comment>
<dbReference type="AlphaFoldDB" id="A0A7X4YRL5"/>
<organism evidence="3 4">
    <name type="scientific">Paenibacillus sacheonensis</name>
    <dbReference type="NCBI Taxonomy" id="742054"/>
    <lineage>
        <taxon>Bacteria</taxon>
        <taxon>Bacillati</taxon>
        <taxon>Bacillota</taxon>
        <taxon>Bacilli</taxon>
        <taxon>Bacillales</taxon>
        <taxon>Paenibacillaceae</taxon>
        <taxon>Paenibacillus</taxon>
    </lineage>
</organism>
<evidence type="ECO:0000256" key="2">
    <source>
        <dbReference type="SAM" id="SignalP"/>
    </source>
</evidence>
<gene>
    <name evidence="3" type="ORF">GT003_19930</name>
</gene>
<evidence type="ECO:0000313" key="4">
    <source>
        <dbReference type="Proteomes" id="UP000558113"/>
    </source>
</evidence>
<accession>A0A7X4YRL5</accession>
<dbReference type="OrthoDB" id="2625511at2"/>
<keyword evidence="4" id="KW-1185">Reference proteome</keyword>
<dbReference type="EMBL" id="JAAAMU010000011">
    <property type="protein sequence ID" value="NBC71270.1"/>
    <property type="molecule type" value="Genomic_DNA"/>
</dbReference>
<dbReference type="Proteomes" id="UP000558113">
    <property type="component" value="Unassembled WGS sequence"/>
</dbReference>